<comment type="caution">
    <text evidence="1">The sequence shown here is derived from an EMBL/GenBank/DDBJ whole genome shotgun (WGS) entry which is preliminary data.</text>
</comment>
<sequence>MGNLENGAEAQSWVSLAPVIRGHHKQPLTMFIDGLQDLTLLQINESHGGYKVMDEIRSPTGNFPRFSDSCALLRLTNFDEADTAGAVYIDRDFQALALDRLRPLSDELQPHTNPERVAWSLARGEGFRTNKHDFGSTPFEDGHGFRLGIPLRDNVSSPNSDVEGREMVFTFGDLKRIFNTQIDRIIHKMERVLEDMDLSSTPNGRGALARILFSGGLTNSAYVRKRLEDWKTDKAISAELEFVVDPQIAVCKGLNDKIKQSENSETVVKRKLSMVFDRNGPQGMNDRRFTLVIATSSEDEPLQILPATKCDIDCDDETIVLSEGRPVMVGTENTVVPGEEPQEMIPMR</sequence>
<dbReference type="Proteomes" id="UP001281614">
    <property type="component" value="Unassembled WGS sequence"/>
</dbReference>
<gene>
    <name evidence="1" type="ORF">CKAH01_15869</name>
</gene>
<name>A0AAD9YHK2_COLKA</name>
<dbReference type="SUPFAM" id="SSF53067">
    <property type="entry name" value="Actin-like ATPase domain"/>
    <property type="match status" value="1"/>
</dbReference>
<proteinExistence type="predicted"/>
<reference evidence="1" key="1">
    <citation type="submission" date="2023-02" db="EMBL/GenBank/DDBJ databases">
        <title>Colletotrichum kahawae CIFC_Que2 genome sequencing and assembly.</title>
        <authorList>
            <person name="Baroncelli R."/>
        </authorList>
    </citation>
    <scope>NUCLEOTIDE SEQUENCE</scope>
    <source>
        <strain evidence="1">CIFC_Que2</strain>
    </source>
</reference>
<dbReference type="PANTHER" id="PTHR42749">
    <property type="entry name" value="CELL SHAPE-DETERMINING PROTEIN MREB"/>
    <property type="match status" value="1"/>
</dbReference>
<evidence type="ECO:0000313" key="2">
    <source>
        <dbReference type="Proteomes" id="UP001281614"/>
    </source>
</evidence>
<dbReference type="InterPro" id="IPR043129">
    <property type="entry name" value="ATPase_NBD"/>
</dbReference>
<organism evidence="1 2">
    <name type="scientific">Colletotrichum kahawae</name>
    <name type="common">Coffee berry disease fungus</name>
    <dbReference type="NCBI Taxonomy" id="34407"/>
    <lineage>
        <taxon>Eukaryota</taxon>
        <taxon>Fungi</taxon>
        <taxon>Dikarya</taxon>
        <taxon>Ascomycota</taxon>
        <taxon>Pezizomycotina</taxon>
        <taxon>Sordariomycetes</taxon>
        <taxon>Hypocreomycetidae</taxon>
        <taxon>Glomerellales</taxon>
        <taxon>Glomerellaceae</taxon>
        <taxon>Colletotrichum</taxon>
        <taxon>Colletotrichum gloeosporioides species complex</taxon>
    </lineage>
</organism>
<evidence type="ECO:0000313" key="1">
    <source>
        <dbReference type="EMBL" id="KAK2764066.1"/>
    </source>
</evidence>
<dbReference type="EMBL" id="VYYT01000140">
    <property type="protein sequence ID" value="KAK2764066.1"/>
    <property type="molecule type" value="Genomic_DNA"/>
</dbReference>
<dbReference type="PANTHER" id="PTHR42749:SF1">
    <property type="entry name" value="CELL SHAPE-DETERMINING PROTEIN MREB"/>
    <property type="match status" value="1"/>
</dbReference>
<keyword evidence="2" id="KW-1185">Reference proteome</keyword>
<accession>A0AAD9YHK2</accession>
<protein>
    <submittedName>
        <fullName evidence="1">Hsp70 family chaperone</fullName>
    </submittedName>
</protein>
<dbReference type="AlphaFoldDB" id="A0AAD9YHK2"/>